<comment type="caution">
    <text evidence="1">The sequence shown here is derived from an EMBL/GenBank/DDBJ whole genome shotgun (WGS) entry which is preliminary data.</text>
</comment>
<name>A0AB36CP33_9CORY</name>
<dbReference type="EMBL" id="JABAFZ010000013">
    <property type="protein sequence ID" value="NME90507.1"/>
    <property type="molecule type" value="Genomic_DNA"/>
</dbReference>
<evidence type="ECO:0000313" key="1">
    <source>
        <dbReference type="EMBL" id="NME90507.1"/>
    </source>
</evidence>
<protein>
    <recommendedName>
        <fullName evidence="3">DUF222 domain-containing protein</fullName>
    </recommendedName>
</protein>
<gene>
    <name evidence="1" type="ORF">HF853_12720</name>
</gene>
<dbReference type="AlphaFoldDB" id="A0AB36CP33"/>
<organism evidence="1 2">
    <name type="scientific">Corynebacterium stationis</name>
    <dbReference type="NCBI Taxonomy" id="1705"/>
    <lineage>
        <taxon>Bacteria</taxon>
        <taxon>Bacillati</taxon>
        <taxon>Actinomycetota</taxon>
        <taxon>Actinomycetes</taxon>
        <taxon>Mycobacteriales</taxon>
        <taxon>Corynebacteriaceae</taxon>
        <taxon>Corynebacterium</taxon>
    </lineage>
</organism>
<evidence type="ECO:0000313" key="2">
    <source>
        <dbReference type="Proteomes" id="UP000544551"/>
    </source>
</evidence>
<sequence length="376" mass="41046">MATEPITHFTDRADAVSAALRMTGARPAATEAMARIDEKITDALSMFDARTSARDLAEFTEAGRTWAKNPTKGGLDRLIEALAAPIGNDATTVPVRVKNEWGEQWQNSTASTPGARRIAAARKGALAGLIAKYDKPEYTTATLIESCKAEVRAWFDNVATEATESLEALDDVARDKATSTGQVAEVIGLIDPATTPERTILAYRRAARAWAHLDTVAEEYAPLARAMAFNDVSNTPNADRDVFERMEELTTHRARFHALMFDADVCALAVFDMKPVKSVATGLGRVAPLADPLGDDLSEFERRLKTITAAVGWLDNRRRTVGDRYRGAKGRYTEHDRYGEPTPAASLATFKAERADMTDADTADYDLDPIADIYAE</sequence>
<proteinExistence type="predicted"/>
<accession>A0AB36CP33</accession>
<reference evidence="1 2" key="1">
    <citation type="submission" date="2020-04" db="EMBL/GenBank/DDBJ databases">
        <authorList>
            <person name="Hitch T.C.A."/>
            <person name="Wylensek D."/>
            <person name="Clavel T."/>
        </authorList>
    </citation>
    <scope>NUCLEOTIDE SEQUENCE [LARGE SCALE GENOMIC DNA]</scope>
    <source>
        <strain evidence="1 2">BL-383-APC-3D</strain>
    </source>
</reference>
<evidence type="ECO:0008006" key="3">
    <source>
        <dbReference type="Google" id="ProtNLM"/>
    </source>
</evidence>
<dbReference type="RefSeq" id="WP_168970613.1">
    <property type="nucleotide sequence ID" value="NZ_JABAFZ010000013.1"/>
</dbReference>
<dbReference type="Proteomes" id="UP000544551">
    <property type="component" value="Unassembled WGS sequence"/>
</dbReference>